<dbReference type="InterPro" id="IPR022541">
    <property type="entry name" value="YhfG"/>
</dbReference>
<dbReference type="EMBL" id="JAAVJI010000002">
    <property type="protein sequence ID" value="NJO99996.1"/>
    <property type="molecule type" value="Genomic_DNA"/>
</dbReference>
<comment type="caution">
    <text evidence="1">The sequence shown here is derived from an EMBL/GenBank/DDBJ whole genome shotgun (WGS) entry which is preliminary data.</text>
</comment>
<reference evidence="1 2" key="1">
    <citation type="submission" date="2020-03" db="EMBL/GenBank/DDBJ databases">
        <authorList>
            <person name="Wang L."/>
            <person name="He N."/>
            <person name="Li Y."/>
            <person name="Fang Y."/>
            <person name="Zhang F."/>
        </authorList>
    </citation>
    <scope>NUCLEOTIDE SEQUENCE [LARGE SCALE GENOMIC DNA]</scope>
    <source>
        <strain evidence="2">hsmgli-8</strain>
    </source>
</reference>
<proteinExistence type="predicted"/>
<dbReference type="Proteomes" id="UP000746535">
    <property type="component" value="Unassembled WGS sequence"/>
</dbReference>
<sequence>MPMPASLDEKRAYYARIRQANYLASLRLEGFDVPEGSCTKPLPTREELLKQYSASTRTE</sequence>
<organism evidence="1 2">
    <name type="scientific">Pseudomonas quercus</name>
    <dbReference type="NCBI Taxonomy" id="2722792"/>
    <lineage>
        <taxon>Bacteria</taxon>
        <taxon>Pseudomonadati</taxon>
        <taxon>Pseudomonadota</taxon>
        <taxon>Gammaproteobacteria</taxon>
        <taxon>Pseudomonadales</taxon>
        <taxon>Pseudomonadaceae</taxon>
        <taxon>Pseudomonas</taxon>
    </lineage>
</organism>
<gene>
    <name evidence="1" type="ORF">HBH25_03865</name>
</gene>
<evidence type="ECO:0000313" key="1">
    <source>
        <dbReference type="EMBL" id="NJO99996.1"/>
    </source>
</evidence>
<protein>
    <submittedName>
        <fullName evidence="1">DUF2559 domain-containing protein</fullName>
    </submittedName>
</protein>
<keyword evidence="2" id="KW-1185">Reference proteome</keyword>
<accession>A0ABX0Y9S2</accession>
<dbReference type="Pfam" id="PF10832">
    <property type="entry name" value="YhfG"/>
    <property type="match status" value="1"/>
</dbReference>
<evidence type="ECO:0000313" key="2">
    <source>
        <dbReference type="Proteomes" id="UP000746535"/>
    </source>
</evidence>
<name>A0ABX0Y9S2_9PSED</name>